<dbReference type="Gene3D" id="3.30.420.10">
    <property type="entry name" value="Ribonuclease H-like superfamily/Ribonuclease H"/>
    <property type="match status" value="1"/>
</dbReference>
<evidence type="ECO:0000259" key="1">
    <source>
        <dbReference type="Pfam" id="PF17921"/>
    </source>
</evidence>
<dbReference type="Pfam" id="PF17921">
    <property type="entry name" value="Integrase_H2C2"/>
    <property type="match status" value="1"/>
</dbReference>
<dbReference type="InterPro" id="IPR036397">
    <property type="entry name" value="RNaseH_sf"/>
</dbReference>
<dbReference type="AlphaFoldDB" id="A0A0J7JZA3"/>
<dbReference type="InterPro" id="IPR012337">
    <property type="entry name" value="RNaseH-like_sf"/>
</dbReference>
<evidence type="ECO:0000313" key="2">
    <source>
        <dbReference type="EMBL" id="KMQ83407.1"/>
    </source>
</evidence>
<sequence>ALELWWAGPPWLAWPGLHTTESSPPTDGLEDQESRAVVVDLARPANEDNDFLARYSSTLKLLRVTALRFRFFDHARRNPKRTGFLSRDELEAARIRWVWIAQREDFSEEISRLERDRPLPARSPLLPLRPILDEQRLLRVGGRLQNALLPFAEKHPLILQKSSRLSLLLVREAHATSLHGGPQLTRSLLLRRYWILQANSLVRSVIHACVRCARFRATTAEQQMGQLPAERTRPSRPFQSTGVDYAGPIPLRTWKGRGHKAVKGYICLFICLSSKAVHLEPVSDLSTVSFLAAFRRFTARRGHCELLLSDNGTNFRGAAQELRSMFRAASDFYKECATSLANSGTKWSFIPPRAPHFGGLGGRRQSG</sequence>
<dbReference type="PaxDb" id="67767-A0A0J7JZA3"/>
<dbReference type="PANTHER" id="PTHR47331">
    <property type="entry name" value="PHD-TYPE DOMAIN-CONTAINING PROTEIN"/>
    <property type="match status" value="1"/>
</dbReference>
<dbReference type="OrthoDB" id="6432478at2759"/>
<name>A0A0J7JZA3_LASNI</name>
<proteinExistence type="predicted"/>
<dbReference type="STRING" id="67767.A0A0J7JZA3"/>
<dbReference type="InterPro" id="IPR041588">
    <property type="entry name" value="Integrase_H2C2"/>
</dbReference>
<organism evidence="2 3">
    <name type="scientific">Lasius niger</name>
    <name type="common">Black garden ant</name>
    <dbReference type="NCBI Taxonomy" id="67767"/>
    <lineage>
        <taxon>Eukaryota</taxon>
        <taxon>Metazoa</taxon>
        <taxon>Ecdysozoa</taxon>
        <taxon>Arthropoda</taxon>
        <taxon>Hexapoda</taxon>
        <taxon>Insecta</taxon>
        <taxon>Pterygota</taxon>
        <taxon>Neoptera</taxon>
        <taxon>Endopterygota</taxon>
        <taxon>Hymenoptera</taxon>
        <taxon>Apocrita</taxon>
        <taxon>Aculeata</taxon>
        <taxon>Formicoidea</taxon>
        <taxon>Formicidae</taxon>
        <taxon>Formicinae</taxon>
        <taxon>Lasius</taxon>
        <taxon>Lasius</taxon>
    </lineage>
</organism>
<dbReference type="SUPFAM" id="SSF53098">
    <property type="entry name" value="Ribonuclease H-like"/>
    <property type="match status" value="1"/>
</dbReference>
<protein>
    <recommendedName>
        <fullName evidence="1">Integrase zinc-binding domain-containing protein</fullName>
    </recommendedName>
</protein>
<keyword evidence="3" id="KW-1185">Reference proteome</keyword>
<dbReference type="GO" id="GO:0003676">
    <property type="term" value="F:nucleic acid binding"/>
    <property type="evidence" value="ECO:0007669"/>
    <property type="project" value="InterPro"/>
</dbReference>
<feature type="domain" description="Integrase zinc-binding" evidence="1">
    <location>
        <begin position="165"/>
        <end position="217"/>
    </location>
</feature>
<feature type="non-terminal residue" evidence="2">
    <location>
        <position position="1"/>
    </location>
</feature>
<dbReference type="PANTHER" id="PTHR47331:SF1">
    <property type="entry name" value="GAG-LIKE PROTEIN"/>
    <property type="match status" value="1"/>
</dbReference>
<gene>
    <name evidence="2" type="ORF">RF55_20126</name>
</gene>
<reference evidence="2 3" key="1">
    <citation type="submission" date="2015-04" db="EMBL/GenBank/DDBJ databases">
        <title>Lasius niger genome sequencing.</title>
        <authorList>
            <person name="Konorov E.A."/>
            <person name="Nikitin M.A."/>
            <person name="Kirill M.V."/>
            <person name="Chang P."/>
        </authorList>
    </citation>
    <scope>NUCLEOTIDE SEQUENCE [LARGE SCALE GENOMIC DNA]</scope>
    <source>
        <tissue evidence="2">Whole</tissue>
    </source>
</reference>
<dbReference type="EMBL" id="LBMM01019954">
    <property type="protein sequence ID" value="KMQ83407.1"/>
    <property type="molecule type" value="Genomic_DNA"/>
</dbReference>
<accession>A0A0J7JZA3</accession>
<dbReference type="Proteomes" id="UP000036403">
    <property type="component" value="Unassembled WGS sequence"/>
</dbReference>
<comment type="caution">
    <text evidence="2">The sequence shown here is derived from an EMBL/GenBank/DDBJ whole genome shotgun (WGS) entry which is preliminary data.</text>
</comment>
<evidence type="ECO:0000313" key="3">
    <source>
        <dbReference type="Proteomes" id="UP000036403"/>
    </source>
</evidence>